<evidence type="ECO:0000313" key="3">
    <source>
        <dbReference type="EMBL" id="QHL91609.1"/>
    </source>
</evidence>
<dbReference type="Pfam" id="PF00557">
    <property type="entry name" value="Peptidase_M24"/>
    <property type="match status" value="1"/>
</dbReference>
<dbReference type="InterPro" id="IPR000994">
    <property type="entry name" value="Pept_M24"/>
</dbReference>
<dbReference type="Gene3D" id="3.90.230.10">
    <property type="entry name" value="Creatinase/methionine aminopeptidase superfamily"/>
    <property type="match status" value="1"/>
</dbReference>
<dbReference type="SUPFAM" id="SSF55920">
    <property type="entry name" value="Creatinase/aminopeptidase"/>
    <property type="match status" value="1"/>
</dbReference>
<evidence type="ECO:0000256" key="1">
    <source>
        <dbReference type="SAM" id="SignalP"/>
    </source>
</evidence>
<gene>
    <name evidence="3" type="ORF">GVO57_13415</name>
</gene>
<dbReference type="InterPro" id="IPR036005">
    <property type="entry name" value="Creatinase/aminopeptidase-like"/>
</dbReference>
<protein>
    <submittedName>
        <fullName evidence="3">M24 family metallopeptidase</fullName>
    </submittedName>
</protein>
<evidence type="ECO:0000313" key="4">
    <source>
        <dbReference type="Proteomes" id="UP000464468"/>
    </source>
</evidence>
<feature type="signal peptide" evidence="1">
    <location>
        <begin position="1"/>
        <end position="22"/>
    </location>
</feature>
<keyword evidence="1" id="KW-0732">Signal</keyword>
<feature type="chain" id="PRO_5031435107" evidence="1">
    <location>
        <begin position="23"/>
        <end position="446"/>
    </location>
</feature>
<reference evidence="3 4" key="1">
    <citation type="submission" date="2020-01" db="EMBL/GenBank/DDBJ databases">
        <title>Sphingomonas sp. C33 whole genome sequece.</title>
        <authorList>
            <person name="Park C."/>
        </authorList>
    </citation>
    <scope>NUCLEOTIDE SEQUENCE [LARGE SCALE GENOMIC DNA]</scope>
    <source>
        <strain evidence="3 4">C33</strain>
    </source>
</reference>
<dbReference type="EMBL" id="CP047895">
    <property type="protein sequence ID" value="QHL91609.1"/>
    <property type="molecule type" value="Genomic_DNA"/>
</dbReference>
<evidence type="ECO:0000259" key="2">
    <source>
        <dbReference type="Pfam" id="PF00557"/>
    </source>
</evidence>
<feature type="domain" description="Peptidase M24" evidence="2">
    <location>
        <begin position="201"/>
        <end position="409"/>
    </location>
</feature>
<name>A0A7Z2NYG5_9SPHN</name>
<dbReference type="Proteomes" id="UP000464468">
    <property type="component" value="Chromosome"/>
</dbReference>
<proteinExistence type="predicted"/>
<accession>A0A7Z2NYG5</accession>
<organism evidence="3 4">
    <name type="scientific">Sphingomonas changnyeongensis</name>
    <dbReference type="NCBI Taxonomy" id="2698679"/>
    <lineage>
        <taxon>Bacteria</taxon>
        <taxon>Pseudomonadati</taxon>
        <taxon>Pseudomonadota</taxon>
        <taxon>Alphaproteobacteria</taxon>
        <taxon>Sphingomonadales</taxon>
        <taxon>Sphingomonadaceae</taxon>
        <taxon>Sphingomonas</taxon>
    </lineage>
</organism>
<dbReference type="AlphaFoldDB" id="A0A7Z2NYG5"/>
<sequence>MTRLAALLLGSLCLGSGPAALAEVATPMLRQRAEAQDRLVRARLDQLVPQLMRRHGVDMWIVVAREYAEDPVLRTMLPATWMSARRRMVLVFHDAGPERGVERFAVARYPVGDFFAAAWDPETQPDQWARLGELVRARDPKKIAVNISDETGLADGLTVSQHRQLLAALGPLADRVVSHDTLAIGWLETRTPEDMAVYPAIMRAAHELLEEGLSERAIVPGVTTTADLVWWYREQLAARKMDGWCQPSVSIQRPAKGGPAIGNQTVPRVDTIEPGDLVHVDFCAGYLGLKTDTQQLAYVLRPGETAAPAGLVAGMAAANRLQDIVVRHYRAGITGNALLAAARKDALAAGLTPIIYSHPIGQHGHGAGPWIGRWENQAPLAGLGDYRINANTAWSIELAAMHKVPEWGGQEVRFALEVDGFFDGNSFRWIDGRQTRLHLIPRQPAP</sequence>
<keyword evidence="4" id="KW-1185">Reference proteome</keyword>
<dbReference type="KEGG" id="schy:GVO57_13415"/>